<dbReference type="InterPro" id="IPR039447">
    <property type="entry name" value="UreH-like_TM_dom"/>
</dbReference>
<feature type="domain" description="Urease accessory protein UreH-like transmembrane" evidence="2">
    <location>
        <begin position="29"/>
        <end position="233"/>
    </location>
</feature>
<name>A0ABX2IMQ3_9RHOO</name>
<feature type="transmembrane region" description="Helical" evidence="1">
    <location>
        <begin position="73"/>
        <end position="93"/>
    </location>
</feature>
<keyword evidence="1" id="KW-0472">Membrane</keyword>
<organism evidence="3 4">
    <name type="scientific">Uliginosibacterium aquaticum</name>
    <dbReference type="NCBI Taxonomy" id="2731212"/>
    <lineage>
        <taxon>Bacteria</taxon>
        <taxon>Pseudomonadati</taxon>
        <taxon>Pseudomonadota</taxon>
        <taxon>Betaproteobacteria</taxon>
        <taxon>Rhodocyclales</taxon>
        <taxon>Zoogloeaceae</taxon>
        <taxon>Uliginosibacterium</taxon>
    </lineage>
</organism>
<dbReference type="Proteomes" id="UP000778523">
    <property type="component" value="Unassembled WGS sequence"/>
</dbReference>
<dbReference type="PANTHER" id="PTHR42208">
    <property type="entry name" value="HEAVY METAL TRANSPORTER-RELATED"/>
    <property type="match status" value="1"/>
</dbReference>
<feature type="transmembrane region" description="Helical" evidence="1">
    <location>
        <begin position="186"/>
        <end position="208"/>
    </location>
</feature>
<evidence type="ECO:0000313" key="3">
    <source>
        <dbReference type="EMBL" id="NSL55568.1"/>
    </source>
</evidence>
<accession>A0ABX2IMQ3</accession>
<reference evidence="3 4" key="1">
    <citation type="submission" date="2020-06" db="EMBL/GenBank/DDBJ databases">
        <title>Draft genome of Uliginosibacterium sp. IMCC34675.</title>
        <authorList>
            <person name="Song J."/>
        </authorList>
    </citation>
    <scope>NUCLEOTIDE SEQUENCE [LARGE SCALE GENOMIC DNA]</scope>
    <source>
        <strain evidence="3 4">IMCC34675</strain>
    </source>
</reference>
<dbReference type="RefSeq" id="WP_170021944.1">
    <property type="nucleotide sequence ID" value="NZ_JABCSC020000002.1"/>
</dbReference>
<feature type="transmembrane region" description="Helical" evidence="1">
    <location>
        <begin position="26"/>
        <end position="52"/>
    </location>
</feature>
<keyword evidence="4" id="KW-1185">Reference proteome</keyword>
<evidence type="ECO:0000313" key="4">
    <source>
        <dbReference type="Proteomes" id="UP000778523"/>
    </source>
</evidence>
<dbReference type="PANTHER" id="PTHR42208:SF1">
    <property type="entry name" value="HEAVY METAL TRANSPORTER"/>
    <property type="match status" value="1"/>
</dbReference>
<dbReference type="Pfam" id="PF13386">
    <property type="entry name" value="DsbD_2"/>
    <property type="match status" value="1"/>
</dbReference>
<feature type="transmembrane region" description="Helical" evidence="1">
    <location>
        <begin position="155"/>
        <end position="174"/>
    </location>
</feature>
<evidence type="ECO:0000259" key="2">
    <source>
        <dbReference type="Pfam" id="PF13386"/>
    </source>
</evidence>
<feature type="transmembrane region" description="Helical" evidence="1">
    <location>
        <begin position="99"/>
        <end position="120"/>
    </location>
</feature>
<evidence type="ECO:0000256" key="1">
    <source>
        <dbReference type="SAM" id="Phobius"/>
    </source>
</evidence>
<protein>
    <submittedName>
        <fullName evidence="3">Sulfite exporter TauE/SafE family protein</fullName>
    </submittedName>
</protein>
<dbReference type="EMBL" id="JABCSC020000002">
    <property type="protein sequence ID" value="NSL55568.1"/>
    <property type="molecule type" value="Genomic_DNA"/>
</dbReference>
<feature type="transmembrane region" description="Helical" evidence="1">
    <location>
        <begin position="220"/>
        <end position="237"/>
    </location>
</feature>
<comment type="caution">
    <text evidence="3">The sequence shown here is derived from an EMBL/GenBank/DDBJ whole genome shotgun (WGS) entry which is preliminary data.</text>
</comment>
<keyword evidence="1" id="KW-1133">Transmembrane helix</keyword>
<gene>
    <name evidence="3" type="ORF">HJ583_011070</name>
</gene>
<proteinExistence type="predicted"/>
<keyword evidence="1" id="KW-0812">Transmembrane</keyword>
<sequence length="254" mass="26749">MVGGALADWGVSLEGLGVSDFSASGFLSVFLIGLLGGAHCIGMCGGIVSALSSPVPGAAPVWSRQLAYNFGRIASYALIGGLVGAIGSASMLFNRVLPLQLMLFVLANLMLIGMGLYLMGFTRALAGVERGGQLLWRRIQPLSKRFLPVRSWRQALPVGFLWGFLPCGLTYSVLSLALVNGSAVRGAGLMLAFGAGTLPNLLFAGILLARYRNLVRSRSFRLVAGLVVLFFGIYGLIRAPELGGLLWAGVICEV</sequence>